<feature type="domain" description="Signal transduction histidine kinase internal region" evidence="2">
    <location>
        <begin position="163"/>
        <end position="240"/>
    </location>
</feature>
<accession>A0ABS9KZN5</accession>
<keyword evidence="3" id="KW-0808">Transferase</keyword>
<dbReference type="Proteomes" id="UP001165367">
    <property type="component" value="Unassembled WGS sequence"/>
</dbReference>
<organism evidence="3 4">
    <name type="scientific">Terrimonas ginsenosidimutans</name>
    <dbReference type="NCBI Taxonomy" id="2908004"/>
    <lineage>
        <taxon>Bacteria</taxon>
        <taxon>Pseudomonadati</taxon>
        <taxon>Bacteroidota</taxon>
        <taxon>Chitinophagia</taxon>
        <taxon>Chitinophagales</taxon>
        <taxon>Chitinophagaceae</taxon>
        <taxon>Terrimonas</taxon>
    </lineage>
</organism>
<dbReference type="InterPro" id="IPR050640">
    <property type="entry name" value="Bact_2-comp_sensor_kinase"/>
</dbReference>
<keyword evidence="1" id="KW-0472">Membrane</keyword>
<protein>
    <submittedName>
        <fullName evidence="3">Histidine kinase</fullName>
    </submittedName>
</protein>
<feature type="transmembrane region" description="Helical" evidence="1">
    <location>
        <begin position="12"/>
        <end position="30"/>
    </location>
</feature>
<reference evidence="3" key="1">
    <citation type="submission" date="2022-01" db="EMBL/GenBank/DDBJ databases">
        <authorList>
            <person name="Jo J.-H."/>
            <person name="Im W.-T."/>
        </authorList>
    </citation>
    <scope>NUCLEOTIDE SEQUENCE</scope>
    <source>
        <strain evidence="3">NA20</strain>
    </source>
</reference>
<keyword evidence="1" id="KW-1133">Transmembrane helix</keyword>
<evidence type="ECO:0000313" key="4">
    <source>
        <dbReference type="Proteomes" id="UP001165367"/>
    </source>
</evidence>
<keyword evidence="4" id="KW-1185">Reference proteome</keyword>
<feature type="transmembrane region" description="Helical" evidence="1">
    <location>
        <begin position="42"/>
        <end position="60"/>
    </location>
</feature>
<name>A0ABS9KZN5_9BACT</name>
<dbReference type="PANTHER" id="PTHR34220:SF7">
    <property type="entry name" value="SENSOR HISTIDINE KINASE YPDA"/>
    <property type="match status" value="1"/>
</dbReference>
<dbReference type="EMBL" id="JAKLTR010000025">
    <property type="protein sequence ID" value="MCG2617783.1"/>
    <property type="molecule type" value="Genomic_DNA"/>
</dbReference>
<evidence type="ECO:0000313" key="3">
    <source>
        <dbReference type="EMBL" id="MCG2617783.1"/>
    </source>
</evidence>
<dbReference type="GO" id="GO:0016301">
    <property type="term" value="F:kinase activity"/>
    <property type="evidence" value="ECO:0007669"/>
    <property type="project" value="UniProtKB-KW"/>
</dbReference>
<feature type="transmembrane region" description="Helical" evidence="1">
    <location>
        <begin position="118"/>
        <end position="136"/>
    </location>
</feature>
<keyword evidence="1" id="KW-0812">Transmembrane</keyword>
<dbReference type="RefSeq" id="WP_237876611.1">
    <property type="nucleotide sequence ID" value="NZ_JAKLTR010000025.1"/>
</dbReference>
<dbReference type="InterPro" id="IPR010559">
    <property type="entry name" value="Sig_transdc_His_kin_internal"/>
</dbReference>
<proteinExistence type="predicted"/>
<gene>
    <name evidence="3" type="ORF">LZZ85_26015</name>
</gene>
<feature type="transmembrane region" description="Helical" evidence="1">
    <location>
        <begin position="81"/>
        <end position="106"/>
    </location>
</feature>
<evidence type="ECO:0000259" key="2">
    <source>
        <dbReference type="Pfam" id="PF06580"/>
    </source>
</evidence>
<sequence length="352" mass="40764">MLKLPQYSRKDLLMLFWAVLPLSLVINFIIYERGYVTQPRILIFATLITFSVVGASALIYRTIGQAFRQRFPRDADFFKRTMLLIFLFLLTSALIIFGLFSIYGSVGLLPGSGYENKFTWVYLLIGIVVIFFAFLNEGIFSFDRWKNELEETENLKVAYKQSQLMGLKSQVNPHFLFNSLNSLSGLIQEDTARAEKFLDEMSRVYRYMLRNEETQLVTLATELQFIRSYFSLLKARYNEAIELHLDITEEDKGKRLPPLSLQVIIENALFQNKTARDSPLVIQIASSEGEAIMITNNVQRKVMTEIVEYEAGLDNLVKRYQLMNQLPVKIEEEATVRRIWLPLIMNTEEVAV</sequence>
<comment type="caution">
    <text evidence="3">The sequence shown here is derived from an EMBL/GenBank/DDBJ whole genome shotgun (WGS) entry which is preliminary data.</text>
</comment>
<dbReference type="Pfam" id="PF06580">
    <property type="entry name" value="His_kinase"/>
    <property type="match status" value="1"/>
</dbReference>
<evidence type="ECO:0000256" key="1">
    <source>
        <dbReference type="SAM" id="Phobius"/>
    </source>
</evidence>
<keyword evidence="3" id="KW-0418">Kinase</keyword>
<dbReference type="PANTHER" id="PTHR34220">
    <property type="entry name" value="SENSOR HISTIDINE KINASE YPDA"/>
    <property type="match status" value="1"/>
</dbReference>